<dbReference type="Proteomes" id="UP001516400">
    <property type="component" value="Unassembled WGS sequence"/>
</dbReference>
<feature type="domain" description="C2H2-type" evidence="1">
    <location>
        <begin position="12"/>
        <end position="33"/>
    </location>
</feature>
<name>A0ABD2NIL7_9CUCU</name>
<dbReference type="AlphaFoldDB" id="A0ABD2NIL7"/>
<dbReference type="InterPro" id="IPR013087">
    <property type="entry name" value="Znf_C2H2_type"/>
</dbReference>
<feature type="non-terminal residue" evidence="2">
    <location>
        <position position="56"/>
    </location>
</feature>
<organism evidence="2 3">
    <name type="scientific">Cryptolaemus montrouzieri</name>
    <dbReference type="NCBI Taxonomy" id="559131"/>
    <lineage>
        <taxon>Eukaryota</taxon>
        <taxon>Metazoa</taxon>
        <taxon>Ecdysozoa</taxon>
        <taxon>Arthropoda</taxon>
        <taxon>Hexapoda</taxon>
        <taxon>Insecta</taxon>
        <taxon>Pterygota</taxon>
        <taxon>Neoptera</taxon>
        <taxon>Endopterygota</taxon>
        <taxon>Coleoptera</taxon>
        <taxon>Polyphaga</taxon>
        <taxon>Cucujiformia</taxon>
        <taxon>Coccinelloidea</taxon>
        <taxon>Coccinellidae</taxon>
        <taxon>Scymninae</taxon>
        <taxon>Scymnini</taxon>
        <taxon>Cryptolaemus</taxon>
    </lineage>
</organism>
<dbReference type="EMBL" id="JABFTP020000103">
    <property type="protein sequence ID" value="KAL3278439.1"/>
    <property type="molecule type" value="Genomic_DNA"/>
</dbReference>
<keyword evidence="3" id="KW-1185">Reference proteome</keyword>
<dbReference type="PROSITE" id="PS00028">
    <property type="entry name" value="ZINC_FINGER_C2H2_1"/>
    <property type="match status" value="1"/>
</dbReference>
<protein>
    <recommendedName>
        <fullName evidence="1">C2H2-type domain-containing protein</fullName>
    </recommendedName>
</protein>
<accession>A0ABD2NIL7</accession>
<reference evidence="2 3" key="1">
    <citation type="journal article" date="2021" name="BMC Biol.">
        <title>Horizontally acquired antibacterial genes associated with adaptive radiation of ladybird beetles.</title>
        <authorList>
            <person name="Li H.S."/>
            <person name="Tang X.F."/>
            <person name="Huang Y.H."/>
            <person name="Xu Z.Y."/>
            <person name="Chen M.L."/>
            <person name="Du X.Y."/>
            <person name="Qiu B.Y."/>
            <person name="Chen P.T."/>
            <person name="Zhang W."/>
            <person name="Slipinski A."/>
            <person name="Escalona H.E."/>
            <person name="Waterhouse R.M."/>
            <person name="Zwick A."/>
            <person name="Pang H."/>
        </authorList>
    </citation>
    <scope>NUCLEOTIDE SEQUENCE [LARGE SCALE GENOMIC DNA]</scope>
    <source>
        <strain evidence="2">SYSU2018</strain>
    </source>
</reference>
<evidence type="ECO:0000313" key="2">
    <source>
        <dbReference type="EMBL" id="KAL3278439.1"/>
    </source>
</evidence>
<evidence type="ECO:0000259" key="1">
    <source>
        <dbReference type="PROSITE" id="PS00028"/>
    </source>
</evidence>
<gene>
    <name evidence="2" type="ORF">HHI36_013760</name>
</gene>
<comment type="caution">
    <text evidence="2">The sequence shown here is derived from an EMBL/GenBank/DDBJ whole genome shotgun (WGS) entry which is preliminary data.</text>
</comment>
<sequence>MGMNNRKKLFECDICQRRYFKEGCLKLHKILCHEFDSVLSQKFTDKGNIADGIEEK</sequence>
<evidence type="ECO:0000313" key="3">
    <source>
        <dbReference type="Proteomes" id="UP001516400"/>
    </source>
</evidence>
<proteinExistence type="predicted"/>